<keyword evidence="4" id="KW-1185">Reference proteome</keyword>
<name>A0ABV2G671_9FIRM</name>
<dbReference type="PANTHER" id="PTHR46648:SF1">
    <property type="entry name" value="ADENOSINE 5'-MONOPHOSPHORAMIDASE HNT1"/>
    <property type="match status" value="1"/>
</dbReference>
<comment type="caution">
    <text evidence="3">The sequence shown here is derived from an EMBL/GenBank/DDBJ whole genome shotgun (WGS) entry which is preliminary data.</text>
</comment>
<reference evidence="3 4" key="1">
    <citation type="submission" date="2024-06" db="EMBL/GenBank/DDBJ databases">
        <title>Genomic Encyclopedia of Type Strains, Phase IV (KMG-IV): sequencing the most valuable type-strain genomes for metagenomic binning, comparative biology and taxonomic classification.</title>
        <authorList>
            <person name="Goeker M."/>
        </authorList>
    </citation>
    <scope>NUCLEOTIDE SEQUENCE [LARGE SCALE GENOMIC DNA]</scope>
    <source>
        <strain evidence="3 4">DSM 19261</strain>
    </source>
</reference>
<organism evidence="3 4">
    <name type="scientific">Enterocloster citroniae</name>
    <dbReference type="NCBI Taxonomy" id="358743"/>
    <lineage>
        <taxon>Bacteria</taxon>
        <taxon>Bacillati</taxon>
        <taxon>Bacillota</taxon>
        <taxon>Clostridia</taxon>
        <taxon>Lachnospirales</taxon>
        <taxon>Lachnospiraceae</taxon>
        <taxon>Enterocloster</taxon>
    </lineage>
</organism>
<proteinExistence type="predicted"/>
<dbReference type="Pfam" id="PF01230">
    <property type="entry name" value="HIT"/>
    <property type="match status" value="1"/>
</dbReference>
<dbReference type="SUPFAM" id="SSF54197">
    <property type="entry name" value="HIT-like"/>
    <property type="match status" value="1"/>
</dbReference>
<dbReference type="InterPro" id="IPR036265">
    <property type="entry name" value="HIT-like_sf"/>
</dbReference>
<sequence>MGHKWYVKNSKIKGKGEMNMEEMVKDPNCAYCMQGELVAKFGYPVCEMNTGILYVFKEQSKKGRVILAHKKHVSELIDLTDQERNDYFAEIAQVSRAVHKVFNPDKVNYGAYGDTGHHLHFHIVPKYQGGEEWGGTFEMNSQRTMLSDGEYEEMAEALRKALKEV</sequence>
<dbReference type="Gene3D" id="3.30.428.10">
    <property type="entry name" value="HIT-like"/>
    <property type="match status" value="1"/>
</dbReference>
<dbReference type="InterPro" id="IPR011146">
    <property type="entry name" value="HIT-like"/>
</dbReference>
<accession>A0ABV2G671</accession>
<dbReference type="EMBL" id="JBEPLZ010000034">
    <property type="protein sequence ID" value="MET3573609.1"/>
    <property type="molecule type" value="Genomic_DNA"/>
</dbReference>
<gene>
    <name evidence="3" type="ORF">ABID13_005276</name>
</gene>
<feature type="short sequence motif" description="Histidine triad motif" evidence="1">
    <location>
        <begin position="118"/>
        <end position="122"/>
    </location>
</feature>
<dbReference type="PROSITE" id="PS51084">
    <property type="entry name" value="HIT_2"/>
    <property type="match status" value="1"/>
</dbReference>
<dbReference type="GO" id="GO:0016787">
    <property type="term" value="F:hydrolase activity"/>
    <property type="evidence" value="ECO:0007669"/>
    <property type="project" value="UniProtKB-KW"/>
</dbReference>
<evidence type="ECO:0000259" key="2">
    <source>
        <dbReference type="PROSITE" id="PS51084"/>
    </source>
</evidence>
<dbReference type="InterPro" id="IPR001310">
    <property type="entry name" value="Histidine_triad_HIT"/>
</dbReference>
<evidence type="ECO:0000256" key="1">
    <source>
        <dbReference type="PROSITE-ProRule" id="PRU00464"/>
    </source>
</evidence>
<keyword evidence="3" id="KW-0378">Hydrolase</keyword>
<protein>
    <submittedName>
        <fullName evidence="3">Diadenosine tetraphosphate (Ap4A) HIT family hydrolase</fullName>
    </submittedName>
</protein>
<dbReference type="PANTHER" id="PTHR46648">
    <property type="entry name" value="HIT FAMILY PROTEIN 1"/>
    <property type="match status" value="1"/>
</dbReference>
<feature type="domain" description="HIT" evidence="2">
    <location>
        <begin position="30"/>
        <end position="133"/>
    </location>
</feature>
<evidence type="ECO:0000313" key="3">
    <source>
        <dbReference type="EMBL" id="MET3573609.1"/>
    </source>
</evidence>
<evidence type="ECO:0000313" key="4">
    <source>
        <dbReference type="Proteomes" id="UP001549200"/>
    </source>
</evidence>
<dbReference type="Proteomes" id="UP001549200">
    <property type="component" value="Unassembled WGS sequence"/>
</dbReference>